<evidence type="ECO:0000256" key="2">
    <source>
        <dbReference type="ARBA" id="ARBA00023125"/>
    </source>
</evidence>
<protein>
    <submittedName>
        <fullName evidence="5">GntR family transcriptional regulator</fullName>
    </submittedName>
</protein>
<evidence type="ECO:0000259" key="4">
    <source>
        <dbReference type="PROSITE" id="PS50949"/>
    </source>
</evidence>
<dbReference type="GO" id="GO:0045892">
    <property type="term" value="P:negative regulation of DNA-templated transcription"/>
    <property type="evidence" value="ECO:0007669"/>
    <property type="project" value="TreeGrafter"/>
</dbReference>
<proteinExistence type="predicted"/>
<accession>A0A848MKZ6</accession>
<evidence type="ECO:0000256" key="1">
    <source>
        <dbReference type="ARBA" id="ARBA00023015"/>
    </source>
</evidence>
<dbReference type="Gene3D" id="3.40.1410.10">
    <property type="entry name" value="Chorismate lyase-like"/>
    <property type="match status" value="1"/>
</dbReference>
<dbReference type="InterPro" id="IPR036390">
    <property type="entry name" value="WH_DNA-bd_sf"/>
</dbReference>
<keyword evidence="1" id="KW-0805">Transcription regulation</keyword>
<organism evidence="5 6">
    <name type="scientific">Rouxiella aceris</name>
    <dbReference type="NCBI Taxonomy" id="2703884"/>
    <lineage>
        <taxon>Bacteria</taxon>
        <taxon>Pseudomonadati</taxon>
        <taxon>Pseudomonadota</taxon>
        <taxon>Gammaproteobacteria</taxon>
        <taxon>Enterobacterales</taxon>
        <taxon>Yersiniaceae</taxon>
        <taxon>Rouxiella</taxon>
    </lineage>
</organism>
<dbReference type="SUPFAM" id="SSF64288">
    <property type="entry name" value="Chorismate lyase-like"/>
    <property type="match status" value="1"/>
</dbReference>
<dbReference type="InterPro" id="IPR000524">
    <property type="entry name" value="Tscrpt_reg_HTH_GntR"/>
</dbReference>
<dbReference type="Proteomes" id="UP000585363">
    <property type="component" value="Unassembled WGS sequence"/>
</dbReference>
<dbReference type="Gene3D" id="1.10.10.10">
    <property type="entry name" value="Winged helix-like DNA-binding domain superfamily/Winged helix DNA-binding domain"/>
    <property type="match status" value="1"/>
</dbReference>
<dbReference type="InterPro" id="IPR028978">
    <property type="entry name" value="Chorismate_lyase_/UTRA_dom_sf"/>
</dbReference>
<evidence type="ECO:0000256" key="3">
    <source>
        <dbReference type="ARBA" id="ARBA00023163"/>
    </source>
</evidence>
<name>A0A848MKZ6_9GAMM</name>
<dbReference type="GO" id="GO:0003700">
    <property type="term" value="F:DNA-binding transcription factor activity"/>
    <property type="evidence" value="ECO:0007669"/>
    <property type="project" value="InterPro"/>
</dbReference>
<dbReference type="PRINTS" id="PR00035">
    <property type="entry name" value="HTHGNTR"/>
</dbReference>
<keyword evidence="2" id="KW-0238">DNA-binding</keyword>
<dbReference type="PANTHER" id="PTHR44846:SF1">
    <property type="entry name" value="MANNOSYL-D-GLYCERATE TRANSPORT_METABOLISM SYSTEM REPRESSOR MNGR-RELATED"/>
    <property type="match status" value="1"/>
</dbReference>
<dbReference type="Pfam" id="PF07702">
    <property type="entry name" value="UTRA"/>
    <property type="match status" value="1"/>
</dbReference>
<dbReference type="CDD" id="cd07377">
    <property type="entry name" value="WHTH_GntR"/>
    <property type="match status" value="1"/>
</dbReference>
<keyword evidence="3" id="KW-0804">Transcription</keyword>
<comment type="caution">
    <text evidence="5">The sequence shown here is derived from an EMBL/GenBank/DDBJ whole genome shotgun (WGS) entry which is preliminary data.</text>
</comment>
<dbReference type="EMBL" id="JAADJU010000007">
    <property type="protein sequence ID" value="NMP27916.1"/>
    <property type="molecule type" value="Genomic_DNA"/>
</dbReference>
<evidence type="ECO:0000313" key="6">
    <source>
        <dbReference type="Proteomes" id="UP000585363"/>
    </source>
</evidence>
<dbReference type="InterPro" id="IPR050679">
    <property type="entry name" value="Bact_HTH_transcr_reg"/>
</dbReference>
<sequence>MSEPIEGKRRPRKAYLQARQALLNLLNTPEFNDGDQIPAERDLSSLLGISRMTLRKIIDELIASGVLERRGNQGTWLTHTTIERPLTQTIEHGISKITELNGAVPGSRLIYFQDTLASSRLALLLKISAGDPLVMIKRLRLADGEPFCLETSYLPRALIPDLTAEMLEQSGSLYRLLAEQYRIFGVSDEGTIRVAIMNEEEQALLNAPPDSPALVYRGVIADRFQQPVEYLVSVNHPQRVSFRISHSQDAGQLIKP</sequence>
<keyword evidence="6" id="KW-1185">Reference proteome</keyword>
<feature type="domain" description="HTH gntR-type" evidence="4">
    <location>
        <begin position="12"/>
        <end position="80"/>
    </location>
</feature>
<dbReference type="GO" id="GO:0003677">
    <property type="term" value="F:DNA binding"/>
    <property type="evidence" value="ECO:0007669"/>
    <property type="project" value="UniProtKB-KW"/>
</dbReference>
<dbReference type="SMART" id="SM00866">
    <property type="entry name" value="UTRA"/>
    <property type="match status" value="1"/>
</dbReference>
<reference evidence="5 6" key="2">
    <citation type="submission" date="2020-06" db="EMBL/GenBank/DDBJ databases">
        <title>Polyphasic characterization of a Rahnella strain isolated from tree sap.</title>
        <authorList>
            <person name="Kim I.S."/>
        </authorList>
    </citation>
    <scope>NUCLEOTIDE SEQUENCE [LARGE SCALE GENOMIC DNA]</scope>
    <source>
        <strain evidence="5 6">SAP-1</strain>
    </source>
</reference>
<reference evidence="5 6" key="1">
    <citation type="submission" date="2020-01" db="EMBL/GenBank/DDBJ databases">
        <authorList>
            <person name="Lee S.D."/>
        </authorList>
    </citation>
    <scope>NUCLEOTIDE SEQUENCE [LARGE SCALE GENOMIC DNA]</scope>
    <source>
        <strain evidence="5 6">SAP-1</strain>
    </source>
</reference>
<gene>
    <name evidence="5" type="ORF">GW590_13735</name>
</gene>
<dbReference type="PROSITE" id="PS50949">
    <property type="entry name" value="HTH_GNTR"/>
    <property type="match status" value="1"/>
</dbReference>
<dbReference type="RefSeq" id="WP_169403630.1">
    <property type="nucleotide sequence ID" value="NZ_JAADJU010000007.1"/>
</dbReference>
<dbReference type="Pfam" id="PF00392">
    <property type="entry name" value="GntR"/>
    <property type="match status" value="1"/>
</dbReference>
<dbReference type="SUPFAM" id="SSF46785">
    <property type="entry name" value="Winged helix' DNA-binding domain"/>
    <property type="match status" value="1"/>
</dbReference>
<dbReference type="AlphaFoldDB" id="A0A848MKZ6"/>
<evidence type="ECO:0000313" key="5">
    <source>
        <dbReference type="EMBL" id="NMP27916.1"/>
    </source>
</evidence>
<dbReference type="PANTHER" id="PTHR44846">
    <property type="entry name" value="MANNOSYL-D-GLYCERATE TRANSPORT/METABOLISM SYSTEM REPRESSOR MNGR-RELATED"/>
    <property type="match status" value="1"/>
</dbReference>
<dbReference type="SMART" id="SM00345">
    <property type="entry name" value="HTH_GNTR"/>
    <property type="match status" value="1"/>
</dbReference>
<dbReference type="InterPro" id="IPR011663">
    <property type="entry name" value="UTRA"/>
</dbReference>
<dbReference type="InterPro" id="IPR036388">
    <property type="entry name" value="WH-like_DNA-bd_sf"/>
</dbReference>